<name>A0A9P9F845_9HYPO</name>
<gene>
    <name evidence="3" type="ORF">B0J13DRAFT_544721</name>
</gene>
<proteinExistence type="predicted"/>
<accession>A0A9P9F845</accession>
<dbReference type="AlphaFoldDB" id="A0A9P9F845"/>
<dbReference type="Proteomes" id="UP000717696">
    <property type="component" value="Unassembled WGS sequence"/>
</dbReference>
<feature type="chain" id="PRO_5040136320" evidence="2">
    <location>
        <begin position="22"/>
        <end position="222"/>
    </location>
</feature>
<evidence type="ECO:0000256" key="2">
    <source>
        <dbReference type="SAM" id="SignalP"/>
    </source>
</evidence>
<feature type="compositionally biased region" description="Low complexity" evidence="1">
    <location>
        <begin position="127"/>
        <end position="142"/>
    </location>
</feature>
<evidence type="ECO:0000256" key="1">
    <source>
        <dbReference type="SAM" id="MobiDB-lite"/>
    </source>
</evidence>
<feature type="non-terminal residue" evidence="3">
    <location>
        <position position="1"/>
    </location>
</feature>
<feature type="signal peptide" evidence="2">
    <location>
        <begin position="1"/>
        <end position="21"/>
    </location>
</feature>
<feature type="region of interest" description="Disordered" evidence="1">
    <location>
        <begin position="105"/>
        <end position="153"/>
    </location>
</feature>
<protein>
    <submittedName>
        <fullName evidence="3">Uncharacterized protein</fullName>
    </submittedName>
</protein>
<keyword evidence="4" id="KW-1185">Reference proteome</keyword>
<sequence>MYIALQSLFSLVFSCFPSLLSFQLFKHCPLQTSRTRPLGLVPRFQTTRRYTLATSHQYINSTPQYHGKAISIKNLPLNANYSSCVSLTSSLLLVSPTATLFPLSLSPLQPTTTTPPPPPQSTPSSPPQRFTTPTRPLLLSRAPPRPPPLRNHPPSLAALLRSRCRALWPLSWLSLPQVSWPCNGFITGFDGMQEVMDGCPGHTRSRARTAVCKSMRTWSHVH</sequence>
<reference evidence="3" key="1">
    <citation type="journal article" date="2021" name="Nat. Commun.">
        <title>Genetic determinants of endophytism in the Arabidopsis root mycobiome.</title>
        <authorList>
            <person name="Mesny F."/>
            <person name="Miyauchi S."/>
            <person name="Thiergart T."/>
            <person name="Pickel B."/>
            <person name="Atanasova L."/>
            <person name="Karlsson M."/>
            <person name="Huettel B."/>
            <person name="Barry K.W."/>
            <person name="Haridas S."/>
            <person name="Chen C."/>
            <person name="Bauer D."/>
            <person name="Andreopoulos W."/>
            <person name="Pangilinan J."/>
            <person name="LaButti K."/>
            <person name="Riley R."/>
            <person name="Lipzen A."/>
            <person name="Clum A."/>
            <person name="Drula E."/>
            <person name="Henrissat B."/>
            <person name="Kohler A."/>
            <person name="Grigoriev I.V."/>
            <person name="Martin F.M."/>
            <person name="Hacquard S."/>
        </authorList>
    </citation>
    <scope>NUCLEOTIDE SEQUENCE</scope>
    <source>
        <strain evidence="3">MPI-CAGE-AT-0021</strain>
    </source>
</reference>
<keyword evidence="2" id="KW-0732">Signal</keyword>
<dbReference type="EMBL" id="JAGMUU010000004">
    <property type="protein sequence ID" value="KAH7155081.1"/>
    <property type="molecule type" value="Genomic_DNA"/>
</dbReference>
<organism evidence="3 4">
    <name type="scientific">Dactylonectria estremocensis</name>
    <dbReference type="NCBI Taxonomy" id="1079267"/>
    <lineage>
        <taxon>Eukaryota</taxon>
        <taxon>Fungi</taxon>
        <taxon>Dikarya</taxon>
        <taxon>Ascomycota</taxon>
        <taxon>Pezizomycotina</taxon>
        <taxon>Sordariomycetes</taxon>
        <taxon>Hypocreomycetidae</taxon>
        <taxon>Hypocreales</taxon>
        <taxon>Nectriaceae</taxon>
        <taxon>Dactylonectria</taxon>
    </lineage>
</organism>
<comment type="caution">
    <text evidence="3">The sequence shown here is derived from an EMBL/GenBank/DDBJ whole genome shotgun (WGS) entry which is preliminary data.</text>
</comment>
<evidence type="ECO:0000313" key="3">
    <source>
        <dbReference type="EMBL" id="KAH7155081.1"/>
    </source>
</evidence>
<feature type="compositionally biased region" description="Pro residues" evidence="1">
    <location>
        <begin position="113"/>
        <end position="126"/>
    </location>
</feature>
<evidence type="ECO:0000313" key="4">
    <source>
        <dbReference type="Proteomes" id="UP000717696"/>
    </source>
</evidence>